<proteinExistence type="predicted"/>
<organism evidence="1 2">
    <name type="scientific">Pseudovibrio ascidiaceicola</name>
    <dbReference type="NCBI Taxonomy" id="285279"/>
    <lineage>
        <taxon>Bacteria</taxon>
        <taxon>Pseudomonadati</taxon>
        <taxon>Pseudomonadota</taxon>
        <taxon>Alphaproteobacteria</taxon>
        <taxon>Hyphomicrobiales</taxon>
        <taxon>Stappiaceae</taxon>
        <taxon>Pseudovibrio</taxon>
    </lineage>
</organism>
<dbReference type="InterPro" id="IPR038396">
    <property type="entry name" value="SpoIIAA-like_sf"/>
</dbReference>
<dbReference type="Pfam" id="PF11964">
    <property type="entry name" value="SpoIIAA-like"/>
    <property type="match status" value="1"/>
</dbReference>
<dbReference type="Proteomes" id="UP000199598">
    <property type="component" value="Unassembled WGS sequence"/>
</dbReference>
<protein>
    <submittedName>
        <fullName evidence="1">SpoIIAA-like</fullName>
    </submittedName>
</protein>
<dbReference type="InterPro" id="IPR036513">
    <property type="entry name" value="STAS_dom_sf"/>
</dbReference>
<evidence type="ECO:0000313" key="1">
    <source>
        <dbReference type="EMBL" id="SFK93767.1"/>
    </source>
</evidence>
<accession>A0A1I4DN58</accession>
<gene>
    <name evidence="1" type="ORF">SAMN04488518_11216</name>
</gene>
<sequence>MIKKLAESSENVLGFEVDGKVDLSEEMELISQVENVLDKHAKVSVLVILNDQAKWGIEAGYEDLKWAMTHIKSFHRIAIVSDTKIWEWLVAMDSPFAAMLGIGEKHFDLANLDKAWEWVKE</sequence>
<dbReference type="EMBL" id="FOSK01000012">
    <property type="protein sequence ID" value="SFK93767.1"/>
    <property type="molecule type" value="Genomic_DNA"/>
</dbReference>
<dbReference type="RefSeq" id="WP_093522227.1">
    <property type="nucleotide sequence ID" value="NZ_FOSK01000012.1"/>
</dbReference>
<dbReference type="Gene3D" id="3.40.50.10600">
    <property type="entry name" value="SpoIIaa-like domains"/>
    <property type="match status" value="1"/>
</dbReference>
<name>A0A1I4DN58_9HYPH</name>
<keyword evidence="2" id="KW-1185">Reference proteome</keyword>
<dbReference type="InterPro" id="IPR021866">
    <property type="entry name" value="SpoIIAA-like"/>
</dbReference>
<comment type="caution">
    <text evidence="1">The sequence shown here is derived from an EMBL/GenBank/DDBJ whole genome shotgun (WGS) entry which is preliminary data.</text>
</comment>
<reference evidence="1 2" key="1">
    <citation type="submission" date="2016-10" db="EMBL/GenBank/DDBJ databases">
        <authorList>
            <person name="Varghese N."/>
            <person name="Submissions S."/>
        </authorList>
    </citation>
    <scope>NUCLEOTIDE SEQUENCE [LARGE SCALE GENOMIC DNA]</scope>
    <source>
        <strain evidence="1 2">DSM 16392</strain>
    </source>
</reference>
<evidence type="ECO:0000313" key="2">
    <source>
        <dbReference type="Proteomes" id="UP000199598"/>
    </source>
</evidence>
<dbReference type="SUPFAM" id="SSF52091">
    <property type="entry name" value="SpoIIaa-like"/>
    <property type="match status" value="1"/>
</dbReference>